<keyword evidence="1" id="KW-0805">Transcription regulation</keyword>
<evidence type="ECO:0000259" key="5">
    <source>
        <dbReference type="PROSITE" id="PS50977"/>
    </source>
</evidence>
<dbReference type="OrthoDB" id="63332at2"/>
<name>A0A238KKM7_9RHOB</name>
<dbReference type="PROSITE" id="PS50977">
    <property type="entry name" value="HTH_TETR_2"/>
    <property type="match status" value="1"/>
</dbReference>
<evidence type="ECO:0000313" key="7">
    <source>
        <dbReference type="Proteomes" id="UP000220836"/>
    </source>
</evidence>
<evidence type="ECO:0000256" key="4">
    <source>
        <dbReference type="PROSITE-ProRule" id="PRU00335"/>
    </source>
</evidence>
<dbReference type="GO" id="GO:0000976">
    <property type="term" value="F:transcription cis-regulatory region binding"/>
    <property type="evidence" value="ECO:0007669"/>
    <property type="project" value="TreeGrafter"/>
</dbReference>
<organism evidence="6 7">
    <name type="scientific">Pelagimonas varians</name>
    <dbReference type="NCBI Taxonomy" id="696760"/>
    <lineage>
        <taxon>Bacteria</taxon>
        <taxon>Pseudomonadati</taxon>
        <taxon>Pseudomonadota</taxon>
        <taxon>Alphaproteobacteria</taxon>
        <taxon>Rhodobacterales</taxon>
        <taxon>Roseobacteraceae</taxon>
        <taxon>Pelagimonas</taxon>
    </lineage>
</organism>
<dbReference type="PANTHER" id="PTHR30055:SF234">
    <property type="entry name" value="HTH-TYPE TRANSCRIPTIONAL REGULATOR BETI"/>
    <property type="match status" value="1"/>
</dbReference>
<keyword evidence="3" id="KW-0804">Transcription</keyword>
<dbReference type="EMBL" id="FXYH01000009">
    <property type="protein sequence ID" value="SMX43197.1"/>
    <property type="molecule type" value="Genomic_DNA"/>
</dbReference>
<evidence type="ECO:0000256" key="3">
    <source>
        <dbReference type="ARBA" id="ARBA00023163"/>
    </source>
</evidence>
<dbReference type="RefSeq" id="WP_097805098.1">
    <property type="nucleotide sequence ID" value="NZ_FXYH01000009.1"/>
</dbReference>
<dbReference type="PANTHER" id="PTHR30055">
    <property type="entry name" value="HTH-TYPE TRANSCRIPTIONAL REGULATOR RUTR"/>
    <property type="match status" value="1"/>
</dbReference>
<sequence length="195" mass="21397">MPKDLSATSLRIHNAIVAETAEKGIGAVAMLPIAKRAKVSAGTLYNRYASKEDMLQQTYLQIKHRYHAQLMQVGSGPSNQVIRRLWINFFAFIQDRPQELLFLEYAGAAQLLTDAQRAEIAPMQAEVSGLVQTALDDGTMRPIPLSVAIDLLMGAALTLARRHALAGNTAPISEIDTTFETLWSVLRAEPQAPKD</sequence>
<dbReference type="InterPro" id="IPR009057">
    <property type="entry name" value="Homeodomain-like_sf"/>
</dbReference>
<dbReference type="GO" id="GO:0003700">
    <property type="term" value="F:DNA-binding transcription factor activity"/>
    <property type="evidence" value="ECO:0007669"/>
    <property type="project" value="TreeGrafter"/>
</dbReference>
<proteinExistence type="predicted"/>
<dbReference type="SUPFAM" id="SSF46689">
    <property type="entry name" value="Homeodomain-like"/>
    <property type="match status" value="1"/>
</dbReference>
<dbReference type="InterPro" id="IPR001647">
    <property type="entry name" value="HTH_TetR"/>
</dbReference>
<keyword evidence="2 4" id="KW-0238">DNA-binding</keyword>
<dbReference type="SUPFAM" id="SSF48498">
    <property type="entry name" value="Tetracyclin repressor-like, C-terminal domain"/>
    <property type="match status" value="1"/>
</dbReference>
<evidence type="ECO:0000256" key="2">
    <source>
        <dbReference type="ARBA" id="ARBA00023125"/>
    </source>
</evidence>
<dbReference type="Pfam" id="PF22604">
    <property type="entry name" value="TetR_HI_0893_C"/>
    <property type="match status" value="1"/>
</dbReference>
<dbReference type="Proteomes" id="UP000220836">
    <property type="component" value="Unassembled WGS sequence"/>
</dbReference>
<accession>A0A238KKM7</accession>
<keyword evidence="7" id="KW-1185">Reference proteome</keyword>
<feature type="DNA-binding region" description="H-T-H motif" evidence="4">
    <location>
        <begin position="29"/>
        <end position="48"/>
    </location>
</feature>
<dbReference type="AlphaFoldDB" id="A0A238KKM7"/>
<evidence type="ECO:0000256" key="1">
    <source>
        <dbReference type="ARBA" id="ARBA00023015"/>
    </source>
</evidence>
<evidence type="ECO:0000313" key="6">
    <source>
        <dbReference type="EMBL" id="SMX43197.1"/>
    </source>
</evidence>
<dbReference type="InterPro" id="IPR036271">
    <property type="entry name" value="Tet_transcr_reg_TetR-rel_C_sf"/>
</dbReference>
<dbReference type="InterPro" id="IPR050109">
    <property type="entry name" value="HTH-type_TetR-like_transc_reg"/>
</dbReference>
<dbReference type="Gene3D" id="1.10.357.10">
    <property type="entry name" value="Tetracycline Repressor, domain 2"/>
    <property type="match status" value="1"/>
</dbReference>
<feature type="domain" description="HTH tetR-type" evidence="5">
    <location>
        <begin position="6"/>
        <end position="66"/>
    </location>
</feature>
<dbReference type="InterPro" id="IPR054422">
    <property type="entry name" value="TetR-like_HI_0893_C"/>
</dbReference>
<dbReference type="Pfam" id="PF00440">
    <property type="entry name" value="TetR_N"/>
    <property type="match status" value="1"/>
</dbReference>
<gene>
    <name evidence="6" type="primary">bm3R1</name>
    <name evidence="6" type="ORF">PEV8663_02612</name>
</gene>
<protein>
    <submittedName>
        <fullName evidence="6">HTH-type transcriptional repressor Bm3R1</fullName>
    </submittedName>
</protein>
<reference evidence="6" key="1">
    <citation type="submission" date="2017-05" db="EMBL/GenBank/DDBJ databases">
        <authorList>
            <person name="Song R."/>
            <person name="Chenine A.L."/>
            <person name="Ruprecht R.M."/>
        </authorList>
    </citation>
    <scope>NUCLEOTIDE SEQUENCE [LARGE SCALE GENOMIC DNA]</scope>
    <source>
        <strain evidence="6">CECT 8663</strain>
    </source>
</reference>